<comment type="similarity">
    <text evidence="1 6 7">Belongs to the chaperonin (HSP60) family.</text>
</comment>
<dbReference type="GO" id="GO:0042026">
    <property type="term" value="P:protein refolding"/>
    <property type="evidence" value="ECO:0007669"/>
    <property type="project" value="UniProtKB-UniRule"/>
</dbReference>
<dbReference type="GO" id="GO:0051082">
    <property type="term" value="F:unfolded protein binding"/>
    <property type="evidence" value="ECO:0007669"/>
    <property type="project" value="UniProtKB-UniRule"/>
</dbReference>
<dbReference type="PANTHER" id="PTHR45633">
    <property type="entry name" value="60 KDA HEAT SHOCK PROTEIN, MITOCHONDRIAL"/>
    <property type="match status" value="1"/>
</dbReference>
<dbReference type="CDD" id="cd03344">
    <property type="entry name" value="GroEL"/>
    <property type="match status" value="1"/>
</dbReference>
<dbReference type="InterPro" id="IPR027409">
    <property type="entry name" value="GroEL-like_apical_dom_sf"/>
</dbReference>
<keyword evidence="10" id="KW-1185">Reference proteome</keyword>
<evidence type="ECO:0000256" key="1">
    <source>
        <dbReference type="ARBA" id="ARBA00006607"/>
    </source>
</evidence>
<dbReference type="InterPro" id="IPR002423">
    <property type="entry name" value="Cpn60/GroEL/TCP-1"/>
</dbReference>
<dbReference type="NCBIfam" id="TIGR02348">
    <property type="entry name" value="GroEL"/>
    <property type="match status" value="1"/>
</dbReference>
<evidence type="ECO:0000256" key="4">
    <source>
        <dbReference type="ARBA" id="ARBA00023186"/>
    </source>
</evidence>
<evidence type="ECO:0000256" key="3">
    <source>
        <dbReference type="ARBA" id="ARBA00022840"/>
    </source>
</evidence>
<feature type="binding site" evidence="6">
    <location>
        <position position="492"/>
    </location>
    <ligand>
        <name>ATP</name>
        <dbReference type="ChEBI" id="CHEBI:30616"/>
    </ligand>
</feature>
<comment type="subunit">
    <text evidence="6 8">Forms a cylinder of 14 subunits composed of two heptameric rings stacked back-to-back. Interacts with the co-chaperonin GroES.</text>
</comment>
<feature type="binding site" evidence="6">
    <location>
        <begin position="28"/>
        <end position="31"/>
    </location>
    <ligand>
        <name>ATP</name>
        <dbReference type="ChEBI" id="CHEBI:30616"/>
    </ligand>
</feature>
<evidence type="ECO:0000256" key="8">
    <source>
        <dbReference type="RuleBase" id="RU000419"/>
    </source>
</evidence>
<dbReference type="NCBIfam" id="NF000592">
    <property type="entry name" value="PRK00013.1"/>
    <property type="match status" value="1"/>
</dbReference>
<evidence type="ECO:0000313" key="10">
    <source>
        <dbReference type="Proteomes" id="UP000321353"/>
    </source>
</evidence>
<dbReference type="NCBIfam" id="NF009489">
    <property type="entry name" value="PRK12851.1"/>
    <property type="match status" value="1"/>
</dbReference>
<dbReference type="Gene3D" id="3.30.260.10">
    <property type="entry name" value="TCP-1-like chaperonin intermediate domain"/>
    <property type="match status" value="1"/>
</dbReference>
<protein>
    <recommendedName>
        <fullName evidence="6">Chaperonin GroEL</fullName>
        <ecNumber evidence="6">5.6.1.7</ecNumber>
    </recommendedName>
    <alternativeName>
        <fullName evidence="6">60 kDa chaperonin</fullName>
    </alternativeName>
    <alternativeName>
        <fullName evidence="6">Chaperonin-60</fullName>
        <shortName evidence="6">Cpn60</shortName>
    </alternativeName>
</protein>
<dbReference type="KEGG" id="smam:Mal15_14190"/>
<sequence length="522" mass="55103">MSTMIFHEEAREAIRRGVGQLARTVRSTLGPRGHTVMLANSFGPPTVTKDGVTVANAIELEDANENIGAKMVREVASKTNQVAGDGTTTATVLADAIFNEGLRAVVAGVNPVGLKDGIEKATADVVSHLKSISIATKGQKAMAQVASIAANNDLTIGRTVADALEQVGSGGVVTIEDGKAVDNEVNWVEGMRFDKGYLSPYFVNHPESMVCVLEDPYVLIHEAKISSVREILPLLEKVAEAGRPLLIVAEDVQGEPLTTLVINRLRGTFTCCAVKSPGYGGLRQAVMEDVAIMTGAQNISESLGLQLKNLGLDSLGSAKRVIVDKDHTTIIDGAGTKAGIRGRIAQIESELEKATQGYDREKLRSRKAKLCGGIATISVGGSTELEVKEKKARFEDALNATRAAVEEGIVPGGGVALLRAAAGCKRTDLNEHEQIGYDIVLRACRSPLTWIAENAGGNGRLICEKVAAAKGNCGYNAAEDRFEDLMVAGVIDPAKVVRCALQNAASVSTLLLTSDVLITKTP</sequence>
<keyword evidence="5 6" id="KW-0413">Isomerase</keyword>
<dbReference type="GO" id="GO:0016853">
    <property type="term" value="F:isomerase activity"/>
    <property type="evidence" value="ECO:0007669"/>
    <property type="project" value="UniProtKB-KW"/>
</dbReference>
<dbReference type="FunFam" id="3.50.7.10:FF:000001">
    <property type="entry name" value="60 kDa chaperonin"/>
    <property type="match status" value="1"/>
</dbReference>
<dbReference type="AlphaFoldDB" id="A0A5B9MA19"/>
<dbReference type="NCBIfam" id="NF009488">
    <property type="entry name" value="PRK12850.1"/>
    <property type="match status" value="1"/>
</dbReference>
<name>A0A5B9MA19_9BACT</name>
<evidence type="ECO:0000313" key="9">
    <source>
        <dbReference type="EMBL" id="QEF97379.1"/>
    </source>
</evidence>
<dbReference type="GO" id="GO:0005524">
    <property type="term" value="F:ATP binding"/>
    <property type="evidence" value="ECO:0007669"/>
    <property type="project" value="UniProtKB-UniRule"/>
</dbReference>
<reference evidence="9 10" key="1">
    <citation type="submission" date="2019-02" db="EMBL/GenBank/DDBJ databases">
        <title>Planctomycetal bacteria perform biofilm scaping via a novel small molecule.</title>
        <authorList>
            <person name="Jeske O."/>
            <person name="Boedeker C."/>
            <person name="Wiegand S."/>
            <person name="Breitling P."/>
            <person name="Kallscheuer N."/>
            <person name="Jogler M."/>
            <person name="Rohde M."/>
            <person name="Petersen J."/>
            <person name="Medema M.H."/>
            <person name="Surup F."/>
            <person name="Jogler C."/>
        </authorList>
    </citation>
    <scope>NUCLEOTIDE SEQUENCE [LARGE SCALE GENOMIC DNA]</scope>
    <source>
        <strain evidence="9 10">Mal15</strain>
    </source>
</reference>
<dbReference type="InterPro" id="IPR001844">
    <property type="entry name" value="Cpn60/GroEL"/>
</dbReference>
<evidence type="ECO:0000256" key="5">
    <source>
        <dbReference type="ARBA" id="ARBA00023235"/>
    </source>
</evidence>
<keyword evidence="6" id="KW-0963">Cytoplasm</keyword>
<dbReference type="EC" id="5.6.1.7" evidence="6"/>
<feature type="binding site" evidence="6">
    <location>
        <position position="413"/>
    </location>
    <ligand>
        <name>ATP</name>
        <dbReference type="ChEBI" id="CHEBI:30616"/>
    </ligand>
</feature>
<comment type="subcellular location">
    <subcellularLocation>
        <location evidence="6">Cytoplasm</location>
    </subcellularLocation>
</comment>
<dbReference type="PROSITE" id="PS00296">
    <property type="entry name" value="CHAPERONINS_CPN60"/>
    <property type="match status" value="1"/>
</dbReference>
<gene>
    <name evidence="9" type="primary">groL_2</name>
    <name evidence="6" type="synonym">groEL</name>
    <name evidence="6" type="synonym">groL</name>
    <name evidence="9" type="ORF">Mal15_14190</name>
</gene>
<dbReference type="Gene3D" id="1.10.560.10">
    <property type="entry name" value="GroEL-like equatorial domain"/>
    <property type="match status" value="1"/>
</dbReference>
<dbReference type="InterPro" id="IPR027413">
    <property type="entry name" value="GROEL-like_equatorial_sf"/>
</dbReference>
<comment type="function">
    <text evidence="6 8">Together with its co-chaperonin GroES, plays an essential role in assisting protein folding. The GroEL-GroES system forms a nano-cage that allows encapsulation of the non-native substrate proteins and provides a physical environment optimized to promote and accelerate protein folding.</text>
</comment>
<dbReference type="InterPro" id="IPR018370">
    <property type="entry name" value="Chaperonin_Cpn60_CS"/>
</dbReference>
<dbReference type="SUPFAM" id="SSF48592">
    <property type="entry name" value="GroEL equatorial domain-like"/>
    <property type="match status" value="1"/>
</dbReference>
<keyword evidence="3 6" id="KW-0067">ATP-binding</keyword>
<organism evidence="9 10">
    <name type="scientific">Stieleria maiorica</name>
    <dbReference type="NCBI Taxonomy" id="2795974"/>
    <lineage>
        <taxon>Bacteria</taxon>
        <taxon>Pseudomonadati</taxon>
        <taxon>Planctomycetota</taxon>
        <taxon>Planctomycetia</taxon>
        <taxon>Pirellulales</taxon>
        <taxon>Pirellulaceae</taxon>
        <taxon>Stieleria</taxon>
    </lineage>
</organism>
<evidence type="ECO:0000256" key="6">
    <source>
        <dbReference type="HAMAP-Rule" id="MF_00600"/>
    </source>
</evidence>
<proteinExistence type="inferred from homology"/>
<dbReference type="EMBL" id="CP036264">
    <property type="protein sequence ID" value="QEF97379.1"/>
    <property type="molecule type" value="Genomic_DNA"/>
</dbReference>
<evidence type="ECO:0000256" key="2">
    <source>
        <dbReference type="ARBA" id="ARBA00022741"/>
    </source>
</evidence>
<dbReference type="RefSeq" id="WP_147867067.1">
    <property type="nucleotide sequence ID" value="NZ_CP036264.1"/>
</dbReference>
<dbReference type="GO" id="GO:0005737">
    <property type="term" value="C:cytoplasm"/>
    <property type="evidence" value="ECO:0007669"/>
    <property type="project" value="UniProtKB-SubCell"/>
</dbReference>
<dbReference type="NCBIfam" id="NF009487">
    <property type="entry name" value="PRK12849.1"/>
    <property type="match status" value="1"/>
</dbReference>
<dbReference type="InterPro" id="IPR027410">
    <property type="entry name" value="TCP-1-like_intermed_sf"/>
</dbReference>
<feature type="binding site" evidence="6">
    <location>
        <begin position="476"/>
        <end position="478"/>
    </location>
    <ligand>
        <name>ATP</name>
        <dbReference type="ChEBI" id="CHEBI:30616"/>
    </ligand>
</feature>
<feature type="binding site" evidence="6">
    <location>
        <position position="49"/>
    </location>
    <ligand>
        <name>ATP</name>
        <dbReference type="ChEBI" id="CHEBI:30616"/>
    </ligand>
</feature>
<dbReference type="HAMAP" id="MF_00600">
    <property type="entry name" value="CH60"/>
    <property type="match status" value="1"/>
</dbReference>
<evidence type="ECO:0000256" key="7">
    <source>
        <dbReference type="RuleBase" id="RU000418"/>
    </source>
</evidence>
<dbReference type="PRINTS" id="PR00298">
    <property type="entry name" value="CHAPERONIN60"/>
</dbReference>
<dbReference type="SUPFAM" id="SSF54849">
    <property type="entry name" value="GroEL-intermediate domain like"/>
    <property type="match status" value="1"/>
</dbReference>
<dbReference type="SUPFAM" id="SSF52029">
    <property type="entry name" value="GroEL apical domain-like"/>
    <property type="match status" value="1"/>
</dbReference>
<keyword evidence="2 6" id="KW-0547">Nucleotide-binding</keyword>
<accession>A0A5B9MA19</accession>
<dbReference type="Proteomes" id="UP000321353">
    <property type="component" value="Chromosome"/>
</dbReference>
<feature type="binding site" evidence="6">
    <location>
        <begin position="85"/>
        <end position="89"/>
    </location>
    <ligand>
        <name>ATP</name>
        <dbReference type="ChEBI" id="CHEBI:30616"/>
    </ligand>
</feature>
<dbReference type="Pfam" id="PF00118">
    <property type="entry name" value="Cpn60_TCP1"/>
    <property type="match status" value="1"/>
</dbReference>
<dbReference type="Gene3D" id="3.50.7.10">
    <property type="entry name" value="GroEL"/>
    <property type="match status" value="1"/>
</dbReference>
<keyword evidence="4 6" id="KW-0143">Chaperone</keyword>
<dbReference type="GO" id="GO:0140662">
    <property type="term" value="F:ATP-dependent protein folding chaperone"/>
    <property type="evidence" value="ECO:0007669"/>
    <property type="project" value="InterPro"/>
</dbReference>